<dbReference type="STRING" id="1459.AF332_01780"/>
<dbReference type="InterPro" id="IPR035240">
    <property type="entry name" value="SprT_Zn_ribbon"/>
</dbReference>
<keyword evidence="2 4" id="KW-0479">Metal-binding</keyword>
<accession>A0A0M0G704</accession>
<protein>
    <recommendedName>
        <fullName evidence="4">Protein SprT-like</fullName>
    </recommendedName>
</protein>
<dbReference type="PATRIC" id="fig|1459.3.peg.379"/>
<feature type="active site" evidence="4">
    <location>
        <position position="68"/>
    </location>
</feature>
<evidence type="ECO:0000256" key="3">
    <source>
        <dbReference type="ARBA" id="ARBA00022833"/>
    </source>
</evidence>
<dbReference type="HAMAP" id="MF_00745">
    <property type="entry name" value="SprT_like"/>
    <property type="match status" value="1"/>
</dbReference>
<comment type="similarity">
    <text evidence="4">Belongs to the SprT family.</text>
</comment>
<evidence type="ECO:0000259" key="5">
    <source>
        <dbReference type="SMART" id="SM00731"/>
    </source>
</evidence>
<evidence type="ECO:0000256" key="4">
    <source>
        <dbReference type="HAMAP-Rule" id="MF_00745"/>
    </source>
</evidence>
<feature type="domain" description="SprT-like" evidence="5">
    <location>
        <begin position="4"/>
        <end position="151"/>
    </location>
</feature>
<proteinExistence type="inferred from homology"/>
<reference evidence="7" key="1">
    <citation type="submission" date="2015-07" db="EMBL/GenBank/DDBJ databases">
        <title>Fjat-10036 dsm4.</title>
        <authorList>
            <person name="Liu B."/>
            <person name="Wang J."/>
            <person name="Zhu Y."/>
            <person name="Liu G."/>
            <person name="Chen Q."/>
            <person name="Chen Z."/>
            <person name="Lan J."/>
            <person name="Che J."/>
            <person name="Ge C."/>
            <person name="Shi H."/>
            <person name="Pan Z."/>
            <person name="Liu X."/>
        </authorList>
    </citation>
    <scope>NUCLEOTIDE SEQUENCE [LARGE SCALE GENOMIC DNA]</scope>
    <source>
        <strain evidence="7">DSM 4</strain>
    </source>
</reference>
<name>A0A0M0G704_SPOGL</name>
<dbReference type="Pfam" id="PF17283">
    <property type="entry name" value="Zn_ribbon_SprT"/>
    <property type="match status" value="1"/>
</dbReference>
<evidence type="ECO:0000313" key="7">
    <source>
        <dbReference type="Proteomes" id="UP000037109"/>
    </source>
</evidence>
<feature type="binding site" evidence="4">
    <location>
        <position position="67"/>
    </location>
    <ligand>
        <name>Zn(2+)</name>
        <dbReference type="ChEBI" id="CHEBI:29105"/>
    </ligand>
</feature>
<comment type="cofactor">
    <cofactor evidence="4">
        <name>Zn(2+)</name>
        <dbReference type="ChEBI" id="CHEBI:29105"/>
    </cofactor>
    <text evidence="4">Binds 1 zinc ion.</text>
</comment>
<evidence type="ECO:0000313" key="6">
    <source>
        <dbReference type="EMBL" id="KON85680.1"/>
    </source>
</evidence>
<dbReference type="NCBIfam" id="NF003339">
    <property type="entry name" value="PRK04351.1"/>
    <property type="match status" value="1"/>
</dbReference>
<dbReference type="RefSeq" id="WP_053433078.1">
    <property type="nucleotide sequence ID" value="NZ_LGUF01000007.1"/>
</dbReference>
<evidence type="ECO:0000256" key="2">
    <source>
        <dbReference type="ARBA" id="ARBA00022723"/>
    </source>
</evidence>
<keyword evidence="3 4" id="KW-0862">Zinc</keyword>
<dbReference type="AlphaFoldDB" id="A0A0M0G704"/>
<keyword evidence="1 4" id="KW-0963">Cytoplasm</keyword>
<dbReference type="OrthoDB" id="9799909at2"/>
<comment type="subcellular location">
    <subcellularLocation>
        <location evidence="4">Cytoplasm</location>
    </subcellularLocation>
</comment>
<dbReference type="GO" id="GO:0008270">
    <property type="term" value="F:zinc ion binding"/>
    <property type="evidence" value="ECO:0007669"/>
    <property type="project" value="UniProtKB-UniRule"/>
</dbReference>
<sequence length="157" mass="18420">MNDQELQSIVEKISLESFGKPFRHQAYFNSRLRSTGGRYMLNSHHIEINRKYYEQLGAGELDGIIKHELCHYHLHLEGKGYKHRDQDFRMLMKKVGAPRFCSALPDRPKTNKTKKILVYVCKECGQIYQRKRTVDTKKYVCGKCKGKLVLKKELTLD</sequence>
<organism evidence="6 7">
    <name type="scientific">Sporosarcina globispora</name>
    <name type="common">Bacillus globisporus</name>
    <dbReference type="NCBI Taxonomy" id="1459"/>
    <lineage>
        <taxon>Bacteria</taxon>
        <taxon>Bacillati</taxon>
        <taxon>Bacillota</taxon>
        <taxon>Bacilli</taxon>
        <taxon>Bacillales</taxon>
        <taxon>Caryophanaceae</taxon>
        <taxon>Sporosarcina</taxon>
    </lineage>
</organism>
<dbReference type="GO" id="GO:0005737">
    <property type="term" value="C:cytoplasm"/>
    <property type="evidence" value="ECO:0007669"/>
    <property type="project" value="UniProtKB-SubCell"/>
</dbReference>
<keyword evidence="7" id="KW-1185">Reference proteome</keyword>
<dbReference type="Pfam" id="PF10263">
    <property type="entry name" value="SprT-like"/>
    <property type="match status" value="1"/>
</dbReference>
<feature type="binding site" evidence="4">
    <location>
        <position position="71"/>
    </location>
    <ligand>
        <name>Zn(2+)</name>
        <dbReference type="ChEBI" id="CHEBI:29105"/>
    </ligand>
</feature>
<evidence type="ECO:0000256" key="1">
    <source>
        <dbReference type="ARBA" id="ARBA00022490"/>
    </source>
</evidence>
<comment type="caution">
    <text evidence="6">The sequence shown here is derived from an EMBL/GenBank/DDBJ whole genome shotgun (WGS) entry which is preliminary data.</text>
</comment>
<dbReference type="InterPro" id="IPR006640">
    <property type="entry name" value="SprT-like_domain"/>
</dbReference>
<gene>
    <name evidence="6" type="ORF">AF332_01780</name>
</gene>
<dbReference type="InterPro" id="IPR023524">
    <property type="entry name" value="Uncharacterised_SprT-like"/>
</dbReference>
<dbReference type="SMART" id="SM00731">
    <property type="entry name" value="SprT"/>
    <property type="match status" value="1"/>
</dbReference>
<dbReference type="EMBL" id="LGUF01000007">
    <property type="protein sequence ID" value="KON85680.1"/>
    <property type="molecule type" value="Genomic_DNA"/>
</dbReference>
<dbReference type="GO" id="GO:0006950">
    <property type="term" value="P:response to stress"/>
    <property type="evidence" value="ECO:0007669"/>
    <property type="project" value="UniProtKB-ARBA"/>
</dbReference>
<dbReference type="Proteomes" id="UP000037109">
    <property type="component" value="Unassembled WGS sequence"/>
</dbReference>